<dbReference type="OrthoDB" id="444127at2759"/>
<dbReference type="HOGENOM" id="CLU_045011_8_0_1"/>
<dbReference type="InterPro" id="IPR044924">
    <property type="entry name" value="HAD-SF_hydro_IA_REG-2-like_cap"/>
</dbReference>
<dbReference type="eggNOG" id="KOG3085">
    <property type="taxonomic scope" value="Eukaryota"/>
</dbReference>
<dbReference type="VEuPathDB" id="FungiDB:LELG_01215"/>
<dbReference type="PANTHER" id="PTHR46191:SF2">
    <property type="entry name" value="HALOACID DEHALOGENASE-LIKE HYDROLASE DOMAIN-CONTAINING PROTEIN 3"/>
    <property type="match status" value="1"/>
</dbReference>
<protein>
    <submittedName>
        <fullName evidence="1">Uncharacterized protein</fullName>
    </submittedName>
</protein>
<dbReference type="PANTHER" id="PTHR46191">
    <property type="match status" value="1"/>
</dbReference>
<dbReference type="STRING" id="379508.A5DV29"/>
<dbReference type="InterPro" id="IPR036412">
    <property type="entry name" value="HAD-like_sf"/>
</dbReference>
<evidence type="ECO:0000313" key="1">
    <source>
        <dbReference type="EMBL" id="EDK43037.1"/>
    </source>
</evidence>
<dbReference type="Pfam" id="PF00702">
    <property type="entry name" value="Hydrolase"/>
    <property type="match status" value="1"/>
</dbReference>
<gene>
    <name evidence="1" type="ORF">LELG_01215</name>
</gene>
<dbReference type="FunCoup" id="A5DV29">
    <property type="interactions" value="155"/>
</dbReference>
<dbReference type="Gene3D" id="3.40.50.1000">
    <property type="entry name" value="HAD superfamily/HAD-like"/>
    <property type="match status" value="1"/>
</dbReference>
<dbReference type="SUPFAM" id="SSF56784">
    <property type="entry name" value="HAD-like"/>
    <property type="match status" value="1"/>
</dbReference>
<organism evidence="1 2">
    <name type="scientific">Lodderomyces elongisporus (strain ATCC 11503 / CBS 2605 / JCM 1781 / NBRC 1676 / NRRL YB-4239)</name>
    <name type="common">Yeast</name>
    <name type="synonym">Saccharomyces elongisporus</name>
    <dbReference type="NCBI Taxonomy" id="379508"/>
    <lineage>
        <taxon>Eukaryota</taxon>
        <taxon>Fungi</taxon>
        <taxon>Dikarya</taxon>
        <taxon>Ascomycota</taxon>
        <taxon>Saccharomycotina</taxon>
        <taxon>Pichiomycetes</taxon>
        <taxon>Debaryomycetaceae</taxon>
        <taxon>Candida/Lodderomyces clade</taxon>
        <taxon>Lodderomyces</taxon>
    </lineage>
</organism>
<dbReference type="InParanoid" id="A5DV29"/>
<dbReference type="GeneID" id="5235090"/>
<sequence>MSLNINTSVTRVGSKTLFHKRFMTNKSHLISQPFNTENTRIIRESNKKFPPPKFISFDLFGTLYKPKKSVPEQYYEISHDEFGINKSIELIKADFPKVYKQMQHEFPNYGKGRPQFEHCDLWWQELVIRLYNLDRHDDEARALCHRLIHHFTSKEAYDLYPDVVPTLEGLKRHGVKVFVASNSDLRALTILESLGIKQFFQCMENFHCSNIFLSYDYDIGKPEKTFFDKVALQAYRSKVDPRYRGRTPPVDYLSGCWHVGDDHGQDFIAAIRAGWNGVLLDRDGTNELSEGMRRRNKPEHDSCYMSVQQQQQLHHTNGEDELDGPLILANNRIVISSLDQLLLLFDWE</sequence>
<name>A5DV29_LODEL</name>
<dbReference type="Proteomes" id="UP000001996">
    <property type="component" value="Unassembled WGS sequence"/>
</dbReference>
<proteinExistence type="predicted"/>
<dbReference type="OMA" id="WWRQLIA"/>
<dbReference type="Gene3D" id="1.10.150.720">
    <property type="entry name" value="Haloacid dehalogenase-like hydrolase"/>
    <property type="match status" value="1"/>
</dbReference>
<dbReference type="AlphaFoldDB" id="A5DV29"/>
<dbReference type="InterPro" id="IPR023214">
    <property type="entry name" value="HAD_sf"/>
</dbReference>
<reference evidence="1 2" key="1">
    <citation type="journal article" date="2009" name="Nature">
        <title>Evolution of pathogenicity and sexual reproduction in eight Candida genomes.</title>
        <authorList>
            <person name="Butler G."/>
            <person name="Rasmussen M.D."/>
            <person name="Lin M.F."/>
            <person name="Santos M.A."/>
            <person name="Sakthikumar S."/>
            <person name="Munro C.A."/>
            <person name="Rheinbay E."/>
            <person name="Grabherr M."/>
            <person name="Forche A."/>
            <person name="Reedy J.L."/>
            <person name="Agrafioti I."/>
            <person name="Arnaud M.B."/>
            <person name="Bates S."/>
            <person name="Brown A.J."/>
            <person name="Brunke S."/>
            <person name="Costanzo M.C."/>
            <person name="Fitzpatrick D.A."/>
            <person name="de Groot P.W."/>
            <person name="Harris D."/>
            <person name="Hoyer L.L."/>
            <person name="Hube B."/>
            <person name="Klis F.M."/>
            <person name="Kodira C."/>
            <person name="Lennard N."/>
            <person name="Logue M.E."/>
            <person name="Martin R."/>
            <person name="Neiman A.M."/>
            <person name="Nikolaou E."/>
            <person name="Quail M.A."/>
            <person name="Quinn J."/>
            <person name="Santos M.C."/>
            <person name="Schmitzberger F.F."/>
            <person name="Sherlock G."/>
            <person name="Shah P."/>
            <person name="Silverstein K.A."/>
            <person name="Skrzypek M.S."/>
            <person name="Soll D."/>
            <person name="Staggs R."/>
            <person name="Stansfield I."/>
            <person name="Stumpf M.P."/>
            <person name="Sudbery P.E."/>
            <person name="Srikantha T."/>
            <person name="Zeng Q."/>
            <person name="Berman J."/>
            <person name="Berriman M."/>
            <person name="Heitman J."/>
            <person name="Gow N.A."/>
            <person name="Lorenz M.C."/>
            <person name="Birren B.W."/>
            <person name="Kellis M."/>
            <person name="Cuomo C.A."/>
        </authorList>
    </citation>
    <scope>NUCLEOTIDE SEQUENCE [LARGE SCALE GENOMIC DNA]</scope>
    <source>
        <strain evidence="2">ATCC 11503 / BCRC 21390 / CBS 2605 / JCM 1781 / NBRC 1676 / NRRL YB-4239</strain>
    </source>
</reference>
<evidence type="ECO:0000313" key="2">
    <source>
        <dbReference type="Proteomes" id="UP000001996"/>
    </source>
</evidence>
<dbReference type="SFLD" id="SFLDS00003">
    <property type="entry name" value="Haloacid_Dehalogenase"/>
    <property type="match status" value="1"/>
</dbReference>
<dbReference type="GO" id="GO:0005634">
    <property type="term" value="C:nucleus"/>
    <property type="evidence" value="ECO:0007669"/>
    <property type="project" value="TreeGrafter"/>
</dbReference>
<dbReference type="KEGG" id="lel:PVL30_001184"/>
<accession>A5DV29</accession>
<dbReference type="InterPro" id="IPR051828">
    <property type="entry name" value="HAD-like_hydrolase_domain"/>
</dbReference>
<keyword evidence="2" id="KW-1185">Reference proteome</keyword>
<dbReference type="SFLD" id="SFLDG01129">
    <property type="entry name" value="C1.5:_HAD__Beta-PGM__Phosphata"/>
    <property type="match status" value="1"/>
</dbReference>
<dbReference type="EMBL" id="CH981524">
    <property type="protein sequence ID" value="EDK43037.1"/>
    <property type="molecule type" value="Genomic_DNA"/>
</dbReference>